<dbReference type="PANTHER" id="PTHR43267:SF2">
    <property type="entry name" value="TRNA THREONYLCARBAMOYLADENOSINE DEHYDRATASE 1-RELATED"/>
    <property type="match status" value="1"/>
</dbReference>
<dbReference type="PANTHER" id="PTHR43267">
    <property type="entry name" value="TRNA THREONYLCARBAMOYLADENOSINE DEHYDRATASE"/>
    <property type="match status" value="1"/>
</dbReference>
<comment type="caution">
    <text evidence="2">The sequence shown here is derived from an EMBL/GenBank/DDBJ whole genome shotgun (WGS) entry which is preliminary data.</text>
</comment>
<name>A0AB34IQZ6_PRYPA</name>
<gene>
    <name evidence="2" type="ORF">AB1Y20_010504</name>
</gene>
<dbReference type="SUPFAM" id="SSF69572">
    <property type="entry name" value="Activating enzymes of the ubiquitin-like proteins"/>
    <property type="match status" value="1"/>
</dbReference>
<dbReference type="InterPro" id="IPR045886">
    <property type="entry name" value="ThiF/MoeB/HesA"/>
</dbReference>
<evidence type="ECO:0000313" key="2">
    <source>
        <dbReference type="EMBL" id="KAL1504094.1"/>
    </source>
</evidence>
<dbReference type="GO" id="GO:0061504">
    <property type="term" value="P:cyclic threonylcarbamoyladenosine biosynthetic process"/>
    <property type="evidence" value="ECO:0007669"/>
    <property type="project" value="TreeGrafter"/>
</dbReference>
<feature type="domain" description="THIF-type NAD/FAD binding fold" evidence="1">
    <location>
        <begin position="41"/>
        <end position="280"/>
    </location>
</feature>
<evidence type="ECO:0000313" key="3">
    <source>
        <dbReference type="Proteomes" id="UP001515480"/>
    </source>
</evidence>
<dbReference type="InterPro" id="IPR000594">
    <property type="entry name" value="ThiF_NAD_FAD-bd"/>
</dbReference>
<dbReference type="GO" id="GO:0008641">
    <property type="term" value="F:ubiquitin-like modifier activating enzyme activity"/>
    <property type="evidence" value="ECO:0007669"/>
    <property type="project" value="InterPro"/>
</dbReference>
<dbReference type="GO" id="GO:0061503">
    <property type="term" value="F:tRNA threonylcarbamoyladenosine dehydratase"/>
    <property type="evidence" value="ECO:0007669"/>
    <property type="project" value="TreeGrafter"/>
</dbReference>
<dbReference type="Gene3D" id="3.40.50.720">
    <property type="entry name" value="NAD(P)-binding Rossmann-like Domain"/>
    <property type="match status" value="1"/>
</dbReference>
<organism evidence="2 3">
    <name type="scientific">Prymnesium parvum</name>
    <name type="common">Toxic golden alga</name>
    <dbReference type="NCBI Taxonomy" id="97485"/>
    <lineage>
        <taxon>Eukaryota</taxon>
        <taxon>Haptista</taxon>
        <taxon>Haptophyta</taxon>
        <taxon>Prymnesiophyceae</taxon>
        <taxon>Prymnesiales</taxon>
        <taxon>Prymnesiaceae</taxon>
        <taxon>Prymnesium</taxon>
    </lineage>
</organism>
<evidence type="ECO:0000259" key="1">
    <source>
        <dbReference type="Pfam" id="PF00899"/>
    </source>
</evidence>
<sequence>MRRLGEVCATVGLIALLKLWLDRRRKPPPADPAPAHESPLVVVVGLGGVGSHAAHLLLRGGVRRLRLIDFDQVTLSSLNRHATATRADVGTSKAVALQRALQRIAPRAEVEAVTHLFSAEFAPSLLGGAPAFVIDAIDDLATKTELLQYCVHNHIPVISALGAGGKSHAGQLHVARLAEVYNDPIGTALLKRFNAEKRGHPSAAAAWWWDEVPNQVWVVYSSELQKVALLPLPQGLAASELGSQPNFRVRVMPVLPPLPAAFGAALASATLSMLRGRPPAPPPRPLPTLSVPFERKLYQRFVKHEQPAGVRLGPSDVSTVVCDIFRCRCALTGARLHDPGRRNFALCRWDGAADATVDNVLFATVEAAERHEREGIAALDAAQVRQIRDAIRAALEGRASTLFERALAREGLRY</sequence>
<dbReference type="InterPro" id="IPR035985">
    <property type="entry name" value="Ubiquitin-activating_enz"/>
</dbReference>
<protein>
    <recommendedName>
        <fullName evidence="1">THIF-type NAD/FAD binding fold domain-containing protein</fullName>
    </recommendedName>
</protein>
<proteinExistence type="predicted"/>
<dbReference type="Pfam" id="PF00899">
    <property type="entry name" value="ThiF"/>
    <property type="match status" value="1"/>
</dbReference>
<keyword evidence="3" id="KW-1185">Reference proteome</keyword>
<dbReference type="EMBL" id="JBGBPQ010000020">
    <property type="protein sequence ID" value="KAL1504094.1"/>
    <property type="molecule type" value="Genomic_DNA"/>
</dbReference>
<dbReference type="Proteomes" id="UP001515480">
    <property type="component" value="Unassembled WGS sequence"/>
</dbReference>
<dbReference type="AlphaFoldDB" id="A0AB34IQZ6"/>
<reference evidence="2 3" key="1">
    <citation type="journal article" date="2024" name="Science">
        <title>Giant polyketide synthase enzymes in the biosynthesis of giant marine polyether toxins.</title>
        <authorList>
            <person name="Fallon T.R."/>
            <person name="Shende V.V."/>
            <person name="Wierzbicki I.H."/>
            <person name="Pendleton A.L."/>
            <person name="Watervoot N.F."/>
            <person name="Auber R.P."/>
            <person name="Gonzalez D.J."/>
            <person name="Wisecaver J.H."/>
            <person name="Moore B.S."/>
        </authorList>
    </citation>
    <scope>NUCLEOTIDE SEQUENCE [LARGE SCALE GENOMIC DNA]</scope>
    <source>
        <strain evidence="2 3">12B1</strain>
    </source>
</reference>
<accession>A0AB34IQZ6</accession>